<dbReference type="InterPro" id="IPR045155">
    <property type="entry name" value="Beta-lactam_cat"/>
</dbReference>
<dbReference type="PANTHER" id="PTHR35333:SF3">
    <property type="entry name" value="BETA-LACTAMASE-TYPE TRANSPEPTIDASE FOLD CONTAINING PROTEIN"/>
    <property type="match status" value="1"/>
</dbReference>
<dbReference type="Pfam" id="PF13354">
    <property type="entry name" value="Beta-lactamase2"/>
    <property type="match status" value="1"/>
</dbReference>
<dbReference type="InterPro" id="IPR012338">
    <property type="entry name" value="Beta-lactam/transpept-like"/>
</dbReference>
<protein>
    <recommendedName>
        <fullName evidence="1">Beta-lactamase class A catalytic domain-containing protein</fullName>
    </recommendedName>
</protein>
<dbReference type="InterPro" id="IPR000871">
    <property type="entry name" value="Beta-lactam_class-A"/>
</dbReference>
<dbReference type="RefSeq" id="WP_156328404.1">
    <property type="nucleotide sequence ID" value="NZ_CACRSW010000001.1"/>
</dbReference>
<proteinExistence type="predicted"/>
<evidence type="ECO:0000313" key="2">
    <source>
        <dbReference type="EMBL" id="VYS74961.1"/>
    </source>
</evidence>
<feature type="domain" description="Beta-lactamase class A catalytic" evidence="1">
    <location>
        <begin position="163"/>
        <end position="304"/>
    </location>
</feature>
<evidence type="ECO:0000259" key="1">
    <source>
        <dbReference type="Pfam" id="PF13354"/>
    </source>
</evidence>
<accession>A0A6N2R4B6</accession>
<dbReference type="SUPFAM" id="SSF56601">
    <property type="entry name" value="beta-lactamase/transpeptidase-like"/>
    <property type="match status" value="1"/>
</dbReference>
<dbReference type="Gene3D" id="3.40.710.10">
    <property type="entry name" value="DD-peptidase/beta-lactamase superfamily"/>
    <property type="match status" value="1"/>
</dbReference>
<dbReference type="EMBL" id="CACRSW010000001">
    <property type="protein sequence ID" value="VYS74961.1"/>
    <property type="molecule type" value="Genomic_DNA"/>
</dbReference>
<reference evidence="2" key="1">
    <citation type="submission" date="2019-11" db="EMBL/GenBank/DDBJ databases">
        <authorList>
            <person name="Feng L."/>
        </authorList>
    </citation>
    <scope>NUCLEOTIDE SEQUENCE</scope>
    <source>
        <strain evidence="2">AvaginalisLFYP127</strain>
    </source>
</reference>
<dbReference type="GO" id="GO:0008800">
    <property type="term" value="F:beta-lactamase activity"/>
    <property type="evidence" value="ECO:0007669"/>
    <property type="project" value="InterPro"/>
</dbReference>
<sequence length="344" mass="38601">MRKNKKNIPSFALAIIILFVLILIIKLSKSDKKSGEIKPHPAKNSVVGFKSDKYLNDIEKLYDSNETFIDEKDKDDSNEFKNKRVTDDYLYTKIEKIIDEETEDLKGDWQVAVDTISGKSNISIEKKSSDENDAQVAASTIKIFIALETYRQVEEGILDEKDVEDDIYLMLRDSNNESTDRLIDKIGDNDMKTARLNVGRMIKKVTGKNRCALYTKMHGKGKANLVNAKDLNKALIVIYDGEIISREHCDIAMKAMSENTTTSKIKLLADLPKKAKGLNKSGEYPDGGIENDIAIIDVGDSVFAISFLSDFDEPVSHGGSPQFESMHNLGRRISNAFIAFDKDN</sequence>
<dbReference type="AlphaFoldDB" id="A0A6N2R4B6"/>
<dbReference type="PANTHER" id="PTHR35333">
    <property type="entry name" value="BETA-LACTAMASE"/>
    <property type="match status" value="1"/>
</dbReference>
<name>A0A6N2R4B6_9FIRM</name>
<dbReference type="GO" id="GO:0030655">
    <property type="term" value="P:beta-lactam antibiotic catabolic process"/>
    <property type="evidence" value="ECO:0007669"/>
    <property type="project" value="InterPro"/>
</dbReference>
<dbReference type="GO" id="GO:0046677">
    <property type="term" value="P:response to antibiotic"/>
    <property type="evidence" value="ECO:0007669"/>
    <property type="project" value="InterPro"/>
</dbReference>
<gene>
    <name evidence="2" type="ORF">AVLFYP127_00170</name>
</gene>
<organism evidence="2">
    <name type="scientific">Anaerococcus vaginalis</name>
    <dbReference type="NCBI Taxonomy" id="33037"/>
    <lineage>
        <taxon>Bacteria</taxon>
        <taxon>Bacillati</taxon>
        <taxon>Bacillota</taxon>
        <taxon>Tissierellia</taxon>
        <taxon>Tissierellales</taxon>
        <taxon>Peptoniphilaceae</taxon>
        <taxon>Anaerococcus</taxon>
    </lineage>
</organism>